<evidence type="ECO:0000313" key="4">
    <source>
        <dbReference type="EMBL" id="VIP01451.1"/>
    </source>
</evidence>
<evidence type="ECO:0000256" key="2">
    <source>
        <dbReference type="SAM" id="MobiDB-lite"/>
    </source>
</evidence>
<feature type="compositionally biased region" description="Gly residues" evidence="2">
    <location>
        <begin position="56"/>
        <end position="68"/>
    </location>
</feature>
<protein>
    <recommendedName>
        <fullName evidence="3">Bacterial type II secretion system protein E domain-containing protein</fullName>
    </recommendedName>
</protein>
<dbReference type="EMBL" id="LR586016">
    <property type="protein sequence ID" value="VIP01451.1"/>
    <property type="molecule type" value="Genomic_DNA"/>
</dbReference>
<evidence type="ECO:0000256" key="1">
    <source>
        <dbReference type="ARBA" id="ARBA00006611"/>
    </source>
</evidence>
<evidence type="ECO:0000259" key="3">
    <source>
        <dbReference type="Pfam" id="PF00437"/>
    </source>
</evidence>
<dbReference type="GO" id="GO:0016887">
    <property type="term" value="F:ATP hydrolysis activity"/>
    <property type="evidence" value="ECO:0007669"/>
    <property type="project" value="InterPro"/>
</dbReference>
<keyword evidence="5" id="KW-1185">Reference proteome</keyword>
<feature type="compositionally biased region" description="Basic and acidic residues" evidence="2">
    <location>
        <begin position="12"/>
        <end position="21"/>
    </location>
</feature>
<gene>
    <name evidence="4" type="ORF">GMBLW1_25090</name>
</gene>
<dbReference type="Gene3D" id="3.30.450.380">
    <property type="match status" value="1"/>
</dbReference>
<organism evidence="4">
    <name type="scientific">Tuwongella immobilis</name>
    <dbReference type="NCBI Taxonomy" id="692036"/>
    <lineage>
        <taxon>Bacteria</taxon>
        <taxon>Pseudomonadati</taxon>
        <taxon>Planctomycetota</taxon>
        <taxon>Planctomycetia</taxon>
        <taxon>Gemmatales</taxon>
        <taxon>Gemmataceae</taxon>
        <taxon>Tuwongella</taxon>
    </lineage>
</organism>
<name>A0A6C2YJJ1_9BACT</name>
<feature type="domain" description="Bacterial type II secretion system protein E" evidence="3">
    <location>
        <begin position="160"/>
        <end position="434"/>
    </location>
</feature>
<sequence length="513" mass="55856">MEPSQPNRRIHFLRDLSHPPEESATTSESPRVLPPHPVTEPPQPPLPPPRLSGLHPGLGGAHPLGGGFHASPHDDSGDLSHRLNLTSLPAEIHDFEELKTHLHSKLVDAIQPTELAKVPPERQRGMLARGIEQLIGSLQIPLSGAARSAMVQELLDDLLGLGPLERLLSDPSICDILVNGANQIYVERHGKLERSSVRFRDDDQLLEIIRRIVSRVGRRVDESSPMVDARLADGSRVNAIVPPLSLRGPMLSIRRFGSKRLNMPDLVALGALSAGMSEFLSQAVRAKMNIVVSGGTGSGKTTLLNALSAFIPHDERIITIEDAAELQLQQEHVGSLETRPPNLEGKGAVTVRDLVKNALRMRPNRIIIGECRGPETLDMLQAMNTGHEGSMTTLHANSPRDVLSRLEMMVMMGVELPLKVIRQQIASAVHLVVQVSRLTGGPRRITSITEVTGSENDVISMQELFRFRQLGLDADGRAMGQFEATGIRSHHAQKIEIVGGSLPAGIFTPGVMR</sequence>
<dbReference type="EMBL" id="LR593887">
    <property type="protein sequence ID" value="VTR98445.1"/>
    <property type="molecule type" value="Genomic_DNA"/>
</dbReference>
<dbReference type="PANTHER" id="PTHR30486">
    <property type="entry name" value="TWITCHING MOTILITY PROTEIN PILT"/>
    <property type="match status" value="1"/>
</dbReference>
<feature type="region of interest" description="Disordered" evidence="2">
    <location>
        <begin position="1"/>
        <end position="76"/>
    </location>
</feature>
<proteinExistence type="inferred from homology"/>
<dbReference type="InterPro" id="IPR001482">
    <property type="entry name" value="T2SS/T4SS_dom"/>
</dbReference>
<dbReference type="KEGG" id="tim:GMBLW1_25090"/>
<reference evidence="4" key="1">
    <citation type="submission" date="2019-04" db="EMBL/GenBank/DDBJ databases">
        <authorList>
            <consortium name="Science for Life Laboratories"/>
        </authorList>
    </citation>
    <scope>NUCLEOTIDE SEQUENCE</scope>
    <source>
        <strain evidence="4">MBLW1</strain>
    </source>
</reference>
<dbReference type="Pfam" id="PF00437">
    <property type="entry name" value="T2SSE"/>
    <property type="match status" value="1"/>
</dbReference>
<dbReference type="RefSeq" id="WP_162656655.1">
    <property type="nucleotide sequence ID" value="NZ_LR593887.1"/>
</dbReference>
<dbReference type="Gene3D" id="3.40.50.300">
    <property type="entry name" value="P-loop containing nucleotide triphosphate hydrolases"/>
    <property type="match status" value="1"/>
</dbReference>
<feature type="compositionally biased region" description="Pro residues" evidence="2">
    <location>
        <begin position="32"/>
        <end position="50"/>
    </location>
</feature>
<evidence type="ECO:0000313" key="5">
    <source>
        <dbReference type="Proteomes" id="UP000464378"/>
    </source>
</evidence>
<dbReference type="CDD" id="cd01130">
    <property type="entry name" value="VirB11-like_ATPase"/>
    <property type="match status" value="1"/>
</dbReference>
<dbReference type="PANTHER" id="PTHR30486:SF15">
    <property type="entry name" value="TYPE II_IV SECRETION SYSTEM ATPASE"/>
    <property type="match status" value="1"/>
</dbReference>
<dbReference type="InterPro" id="IPR027417">
    <property type="entry name" value="P-loop_NTPase"/>
</dbReference>
<dbReference type="AlphaFoldDB" id="A0A6C2YJJ1"/>
<dbReference type="InterPro" id="IPR050921">
    <property type="entry name" value="T4SS_GSP_E_ATPase"/>
</dbReference>
<comment type="similarity">
    <text evidence="1">Belongs to the GSP E family.</text>
</comment>
<accession>A0A6C2YJJ1</accession>
<dbReference type="InParanoid" id="A0A6C2YJJ1"/>
<dbReference type="Proteomes" id="UP000464378">
    <property type="component" value="Chromosome"/>
</dbReference>
<dbReference type="SUPFAM" id="SSF52540">
    <property type="entry name" value="P-loop containing nucleoside triphosphate hydrolases"/>
    <property type="match status" value="1"/>
</dbReference>